<dbReference type="OMA" id="SINCNLH"/>
<dbReference type="AlphaFoldDB" id="V4ANG3"/>
<evidence type="ECO:0000313" key="3">
    <source>
        <dbReference type="Proteomes" id="UP000030746"/>
    </source>
</evidence>
<dbReference type="STRING" id="225164.V4ANG3"/>
<dbReference type="GeneID" id="20248848"/>
<gene>
    <name evidence="2" type="ORF">LOTGIDRAFT_232233</name>
</gene>
<dbReference type="CTD" id="20248848"/>
<dbReference type="KEGG" id="lgi:LOTGIDRAFT_232233"/>
<feature type="region of interest" description="Disordered" evidence="1">
    <location>
        <begin position="303"/>
        <end position="326"/>
    </location>
</feature>
<evidence type="ECO:0000313" key="2">
    <source>
        <dbReference type="EMBL" id="ESO95161.1"/>
    </source>
</evidence>
<keyword evidence="3" id="KW-1185">Reference proteome</keyword>
<dbReference type="EMBL" id="KB201701">
    <property type="protein sequence ID" value="ESO95161.1"/>
    <property type="molecule type" value="Genomic_DNA"/>
</dbReference>
<dbReference type="HOGENOM" id="CLU_345228_0_0_1"/>
<sequence length="819" mass="93033">MCHAHPKICHICYYVYNAKPHYIPKLDSISCDEEGSVIGIGSSAISEGIMQTKINKLEHQSEKRKSRESYSFGKTKKRKKLKQWTQTTKYRKVSSHSEYHCEEYEKKKKKFETTIKPMRINLVNESEDDFSDELPDIDDVQIINTPIKKEFQSDLVNSICIIPAEYDSMDDFESSAKQIKLSQNEVKSTKKDSTFSKSNLLFTSEHKNKLAKLLSSVSYKSKPKKDKITVLDGEANDSSEGSRHWMDCLDSLNQTHKIPNESDYQSDTSLESIKILASSQGSSSDAGSTTSLLQQPLRSLEYCQSDDSQESDGPKEGSIEESSLPIYTKSKVSDTQDWIDQNVNQCAQSEDNVRLTADGTSITSGISLRNVRVEPNEPIDNAIAPNYSYTNQYYTSINNVKFSAASIVNNLVESFSAMHIYSLEAAMEEGDAFFDCSLDILKGFVAQNKPTVKVLNDILFKGLLGKYSVYICVKCYNILRFVWQTYPDLIQIDWDVLCDKIGGVTYQSNSSCTTNLQSGLLLHLYVFGFEINIFQNSIRNRSKLMRTFAFRLLSEDCAFSNLKLIITWIEFCINSSSHEGITEAFLQGEAQMPVELTEKHLINFDAPYKLLPDLNRLLEIGIDISKNCLDASRRIASELEKTYIYASDLKQKKILIHLVCSDLLRLKLIQRVMEDYCEGIVPTPTNFPLSFTRLKDGYFSARPPRSPLCTPPQSPNNGEFHGNGNVVSDYTPESVEELSLLVYYAAKSFLNCNKRCLHDPLHQRIFQKNLDDVDKIALETLPERAMEFYRHLQHLNPELTPAAQQNCIMLTCLSETYFL</sequence>
<protein>
    <submittedName>
        <fullName evidence="2">Uncharacterized protein</fullName>
    </submittedName>
</protein>
<proteinExistence type="predicted"/>
<dbReference type="RefSeq" id="XP_009054349.1">
    <property type="nucleotide sequence ID" value="XM_009056101.1"/>
</dbReference>
<dbReference type="OrthoDB" id="6088715at2759"/>
<dbReference type="Proteomes" id="UP000030746">
    <property type="component" value="Unassembled WGS sequence"/>
</dbReference>
<accession>V4ANG3</accession>
<evidence type="ECO:0000256" key="1">
    <source>
        <dbReference type="SAM" id="MobiDB-lite"/>
    </source>
</evidence>
<reference evidence="2 3" key="1">
    <citation type="journal article" date="2013" name="Nature">
        <title>Insights into bilaterian evolution from three spiralian genomes.</title>
        <authorList>
            <person name="Simakov O."/>
            <person name="Marletaz F."/>
            <person name="Cho S.J."/>
            <person name="Edsinger-Gonzales E."/>
            <person name="Havlak P."/>
            <person name="Hellsten U."/>
            <person name="Kuo D.H."/>
            <person name="Larsson T."/>
            <person name="Lv J."/>
            <person name="Arendt D."/>
            <person name="Savage R."/>
            <person name="Osoegawa K."/>
            <person name="de Jong P."/>
            <person name="Grimwood J."/>
            <person name="Chapman J.A."/>
            <person name="Shapiro H."/>
            <person name="Aerts A."/>
            <person name="Otillar R.P."/>
            <person name="Terry A.Y."/>
            <person name="Boore J.L."/>
            <person name="Grigoriev I.V."/>
            <person name="Lindberg D.R."/>
            <person name="Seaver E.C."/>
            <person name="Weisblat D.A."/>
            <person name="Putnam N.H."/>
            <person name="Rokhsar D.S."/>
        </authorList>
    </citation>
    <scope>NUCLEOTIDE SEQUENCE [LARGE SCALE GENOMIC DNA]</scope>
</reference>
<name>V4ANG3_LOTGI</name>
<organism evidence="2 3">
    <name type="scientific">Lottia gigantea</name>
    <name type="common">Giant owl limpet</name>
    <dbReference type="NCBI Taxonomy" id="225164"/>
    <lineage>
        <taxon>Eukaryota</taxon>
        <taxon>Metazoa</taxon>
        <taxon>Spiralia</taxon>
        <taxon>Lophotrochozoa</taxon>
        <taxon>Mollusca</taxon>
        <taxon>Gastropoda</taxon>
        <taxon>Patellogastropoda</taxon>
        <taxon>Lottioidea</taxon>
        <taxon>Lottiidae</taxon>
        <taxon>Lottia</taxon>
    </lineage>
</organism>